<organism evidence="2 3">
    <name type="scientific">Helianthus annuus</name>
    <name type="common">Common sunflower</name>
    <dbReference type="NCBI Taxonomy" id="4232"/>
    <lineage>
        <taxon>Eukaryota</taxon>
        <taxon>Viridiplantae</taxon>
        <taxon>Streptophyta</taxon>
        <taxon>Embryophyta</taxon>
        <taxon>Tracheophyta</taxon>
        <taxon>Spermatophyta</taxon>
        <taxon>Magnoliopsida</taxon>
        <taxon>eudicotyledons</taxon>
        <taxon>Gunneridae</taxon>
        <taxon>Pentapetalae</taxon>
        <taxon>asterids</taxon>
        <taxon>campanulids</taxon>
        <taxon>Asterales</taxon>
        <taxon>Asteraceae</taxon>
        <taxon>Asteroideae</taxon>
        <taxon>Heliantheae alliance</taxon>
        <taxon>Heliantheae</taxon>
        <taxon>Helianthus</taxon>
    </lineage>
</organism>
<proteinExistence type="predicted"/>
<gene>
    <name evidence="2" type="ORF">HanXRQr2_Chr13g0618081</name>
</gene>
<accession>A0A9K3HD57</accession>
<evidence type="ECO:0000313" key="2">
    <source>
        <dbReference type="EMBL" id="KAF5775975.1"/>
    </source>
</evidence>
<name>A0A9K3HD57_HELAN</name>
<dbReference type="Proteomes" id="UP000215914">
    <property type="component" value="Unassembled WGS sequence"/>
</dbReference>
<evidence type="ECO:0000256" key="1">
    <source>
        <dbReference type="SAM" id="MobiDB-lite"/>
    </source>
</evidence>
<sequence length="65" mass="6740">MVEPNGNSGGLGAGTDGDNRGGKGGSGDNGKGVEDLNSFALFLHNLEEKPTKHTIIRIHIPVTKN</sequence>
<reference evidence="2" key="1">
    <citation type="journal article" date="2017" name="Nature">
        <title>The sunflower genome provides insights into oil metabolism, flowering and Asterid evolution.</title>
        <authorList>
            <person name="Badouin H."/>
            <person name="Gouzy J."/>
            <person name="Grassa C.J."/>
            <person name="Murat F."/>
            <person name="Staton S.E."/>
            <person name="Cottret L."/>
            <person name="Lelandais-Briere C."/>
            <person name="Owens G.L."/>
            <person name="Carrere S."/>
            <person name="Mayjonade B."/>
            <person name="Legrand L."/>
            <person name="Gill N."/>
            <person name="Kane N.C."/>
            <person name="Bowers J.E."/>
            <person name="Hubner S."/>
            <person name="Bellec A."/>
            <person name="Berard A."/>
            <person name="Berges H."/>
            <person name="Blanchet N."/>
            <person name="Boniface M.C."/>
            <person name="Brunel D."/>
            <person name="Catrice O."/>
            <person name="Chaidir N."/>
            <person name="Claudel C."/>
            <person name="Donnadieu C."/>
            <person name="Faraut T."/>
            <person name="Fievet G."/>
            <person name="Helmstetter N."/>
            <person name="King M."/>
            <person name="Knapp S.J."/>
            <person name="Lai Z."/>
            <person name="Le Paslier M.C."/>
            <person name="Lippi Y."/>
            <person name="Lorenzon L."/>
            <person name="Mandel J.R."/>
            <person name="Marage G."/>
            <person name="Marchand G."/>
            <person name="Marquand E."/>
            <person name="Bret-Mestries E."/>
            <person name="Morien E."/>
            <person name="Nambeesan S."/>
            <person name="Nguyen T."/>
            <person name="Pegot-Espagnet P."/>
            <person name="Pouilly N."/>
            <person name="Raftis F."/>
            <person name="Sallet E."/>
            <person name="Schiex T."/>
            <person name="Thomas J."/>
            <person name="Vandecasteele C."/>
            <person name="Vares D."/>
            <person name="Vear F."/>
            <person name="Vautrin S."/>
            <person name="Crespi M."/>
            <person name="Mangin B."/>
            <person name="Burke J.M."/>
            <person name="Salse J."/>
            <person name="Munos S."/>
            <person name="Vincourt P."/>
            <person name="Rieseberg L.H."/>
            <person name="Langlade N.B."/>
        </authorList>
    </citation>
    <scope>NUCLEOTIDE SEQUENCE</scope>
    <source>
        <tissue evidence="2">Leaves</tissue>
    </source>
</reference>
<evidence type="ECO:0000313" key="3">
    <source>
        <dbReference type="Proteomes" id="UP000215914"/>
    </source>
</evidence>
<reference evidence="2" key="2">
    <citation type="submission" date="2020-06" db="EMBL/GenBank/DDBJ databases">
        <title>Helianthus annuus Genome sequencing and assembly Release 2.</title>
        <authorList>
            <person name="Gouzy J."/>
            <person name="Langlade N."/>
            <person name="Munos S."/>
        </authorList>
    </citation>
    <scope>NUCLEOTIDE SEQUENCE</scope>
    <source>
        <tissue evidence="2">Leaves</tissue>
    </source>
</reference>
<dbReference type="EMBL" id="MNCJ02000328">
    <property type="protein sequence ID" value="KAF5775975.1"/>
    <property type="molecule type" value="Genomic_DNA"/>
</dbReference>
<keyword evidence="3" id="KW-1185">Reference proteome</keyword>
<dbReference type="Gramene" id="mRNA:HanXRQr2_Chr13g0618081">
    <property type="protein sequence ID" value="CDS:HanXRQr2_Chr13g0618081.1"/>
    <property type="gene ID" value="HanXRQr2_Chr13g0618081"/>
</dbReference>
<feature type="region of interest" description="Disordered" evidence="1">
    <location>
        <begin position="1"/>
        <end position="34"/>
    </location>
</feature>
<comment type="caution">
    <text evidence="2">The sequence shown here is derived from an EMBL/GenBank/DDBJ whole genome shotgun (WGS) entry which is preliminary data.</text>
</comment>
<protein>
    <submittedName>
        <fullName evidence="2">Uncharacterized protein</fullName>
    </submittedName>
</protein>
<dbReference type="AlphaFoldDB" id="A0A9K3HD57"/>